<gene>
    <name evidence="2" type="ORF">ADK34_22225</name>
</gene>
<keyword evidence="1" id="KW-0472">Membrane</keyword>
<keyword evidence="1" id="KW-0812">Transmembrane</keyword>
<dbReference type="PATRIC" id="fig|1938.6.peg.4790"/>
<proteinExistence type="predicted"/>
<evidence type="ECO:0000313" key="3">
    <source>
        <dbReference type="Proteomes" id="UP000037023"/>
    </source>
</evidence>
<organism evidence="2 3">
    <name type="scientific">Streptomyces viridochromogenes</name>
    <dbReference type="NCBI Taxonomy" id="1938"/>
    <lineage>
        <taxon>Bacteria</taxon>
        <taxon>Bacillati</taxon>
        <taxon>Actinomycetota</taxon>
        <taxon>Actinomycetes</taxon>
        <taxon>Kitasatosporales</taxon>
        <taxon>Streptomycetaceae</taxon>
        <taxon>Streptomyces</taxon>
    </lineage>
</organism>
<dbReference type="RefSeq" id="WP_033206148.1">
    <property type="nucleotide sequence ID" value="NZ_LGUP01000249.1"/>
</dbReference>
<name>A0A0L8K8K3_STRVR</name>
<sequence>MSRTSNTCPGCDRDDLVQAVPAVYLAGRNAVTSRERDSDGDMRTVTRTVSTGLSDALAPVPPPPTYAIGCLGLLAAAVSVGTFLGGVIAGKWFRDEPGHQPPELDGWPTLPPDTPADPPPAYGFLGWISALALLAAVLVCVVVVRRRTAFARVTRRRHQAEELWSHGWYCHRCGTVHLQDVPGEDRTPLTPQHFREKVWEHGGYGDLAAERRAVDPAR</sequence>
<dbReference type="Proteomes" id="UP000037023">
    <property type="component" value="Unassembled WGS sequence"/>
</dbReference>
<feature type="transmembrane region" description="Helical" evidence="1">
    <location>
        <begin position="121"/>
        <end position="144"/>
    </location>
</feature>
<evidence type="ECO:0000256" key="1">
    <source>
        <dbReference type="SAM" id="Phobius"/>
    </source>
</evidence>
<reference evidence="2 3" key="1">
    <citation type="submission" date="2015-06" db="EMBL/GenBank/DDBJ databases">
        <authorList>
            <person name="Hoefler B.C."/>
            <person name="Straight P.D."/>
        </authorList>
    </citation>
    <scope>NUCLEOTIDE SEQUENCE [LARGE SCALE GENOMIC DNA]</scope>
    <source>
        <strain evidence="2 3">NRRL 3427</strain>
    </source>
</reference>
<protein>
    <submittedName>
        <fullName evidence="2">Uncharacterized protein</fullName>
    </submittedName>
</protein>
<dbReference type="AlphaFoldDB" id="A0A0L8K8K3"/>
<feature type="transmembrane region" description="Helical" evidence="1">
    <location>
        <begin position="66"/>
        <end position="89"/>
    </location>
</feature>
<dbReference type="OrthoDB" id="4546454at2"/>
<keyword evidence="1" id="KW-1133">Transmembrane helix</keyword>
<evidence type="ECO:0000313" key="2">
    <source>
        <dbReference type="EMBL" id="KOG22208.1"/>
    </source>
</evidence>
<comment type="caution">
    <text evidence="2">The sequence shown here is derived from an EMBL/GenBank/DDBJ whole genome shotgun (WGS) entry which is preliminary data.</text>
</comment>
<accession>A0A0L8K8K3</accession>
<dbReference type="EMBL" id="LGUP01000249">
    <property type="protein sequence ID" value="KOG22208.1"/>
    <property type="molecule type" value="Genomic_DNA"/>
</dbReference>